<dbReference type="PANTHER" id="PTHR48098:SF6">
    <property type="entry name" value="FERRI-BACILLIBACTIN ESTERASE BESA"/>
    <property type="match status" value="1"/>
</dbReference>
<dbReference type="Gene3D" id="3.40.50.1820">
    <property type="entry name" value="alpha/beta hydrolase"/>
    <property type="match status" value="1"/>
</dbReference>
<organism evidence="1">
    <name type="scientific">Planktothricoides raciborskii GIHE-MW2</name>
    <dbReference type="NCBI Taxonomy" id="2792601"/>
    <lineage>
        <taxon>Bacteria</taxon>
        <taxon>Bacillati</taxon>
        <taxon>Cyanobacteriota</taxon>
        <taxon>Cyanophyceae</taxon>
        <taxon>Oscillatoriophycideae</taxon>
        <taxon>Oscillatoriales</taxon>
        <taxon>Oscillatoriaceae</taxon>
        <taxon>Planktothricoides</taxon>
    </lineage>
</organism>
<dbReference type="GO" id="GO:0016787">
    <property type="term" value="F:hydrolase activity"/>
    <property type="evidence" value="ECO:0007669"/>
    <property type="project" value="UniProtKB-KW"/>
</dbReference>
<evidence type="ECO:0000313" key="1">
    <source>
        <dbReference type="EMBL" id="XCM34530.1"/>
    </source>
</evidence>
<gene>
    <name evidence="1" type="ORF">ABWT76_003136</name>
</gene>
<sequence length="246" mass="28053">MSEFYKGNQRGWFYDRGHEAGFFHTYDNFQVGGKTDQPRKVHVFLPREYEAVGDRYPVLYMNDGDTAFFPGGMVGKSWWTAETLCDLYQRSAIRKLIILAVCPLNRDWEYTHEPVPGRGGGGLEEYSHYLADSVKPFIDQHYRTLSHPKETTILGSSHGGLAAFYTACRRPECFGNAAAISPSFWVGLDTGSGMLISLSHSRLLKLCTPTLKNASIRPRIWLDWGLLRDRGFHNWFIEAYATKRGR</sequence>
<protein>
    <submittedName>
        <fullName evidence="1">Alpha/beta hydrolase-fold protein</fullName>
    </submittedName>
</protein>
<dbReference type="InterPro" id="IPR000801">
    <property type="entry name" value="Esterase-like"/>
</dbReference>
<reference evidence="1" key="1">
    <citation type="submission" date="2024-07" db="EMBL/GenBank/DDBJ databases">
        <authorList>
            <person name="Kim Y.J."/>
            <person name="Jeong J.Y."/>
        </authorList>
    </citation>
    <scope>NUCLEOTIDE SEQUENCE</scope>
    <source>
        <strain evidence="1">GIHE-MW2</strain>
    </source>
</reference>
<accession>A0AAU8J5W2</accession>
<dbReference type="PANTHER" id="PTHR48098">
    <property type="entry name" value="ENTEROCHELIN ESTERASE-RELATED"/>
    <property type="match status" value="1"/>
</dbReference>
<dbReference type="AlphaFoldDB" id="A0AAU8J5W2"/>
<dbReference type="Pfam" id="PF00756">
    <property type="entry name" value="Esterase"/>
    <property type="match status" value="1"/>
</dbReference>
<dbReference type="EMBL" id="CP159837">
    <property type="protein sequence ID" value="XCM34530.1"/>
    <property type="molecule type" value="Genomic_DNA"/>
</dbReference>
<dbReference type="SUPFAM" id="SSF53474">
    <property type="entry name" value="alpha/beta-Hydrolases"/>
    <property type="match status" value="1"/>
</dbReference>
<proteinExistence type="predicted"/>
<dbReference type="RefSeq" id="WP_231636539.1">
    <property type="nucleotide sequence ID" value="NZ_CP159837.1"/>
</dbReference>
<keyword evidence="1" id="KW-0378">Hydrolase</keyword>
<dbReference type="InterPro" id="IPR050583">
    <property type="entry name" value="Mycobacterial_A85_antigen"/>
</dbReference>
<name>A0AAU8J5W2_9CYAN</name>
<dbReference type="InterPro" id="IPR029058">
    <property type="entry name" value="AB_hydrolase_fold"/>
</dbReference>